<organism evidence="1 2">
    <name type="scientific">Dermacentor silvarum</name>
    <name type="common">Tick</name>
    <dbReference type="NCBI Taxonomy" id="543639"/>
    <lineage>
        <taxon>Eukaryota</taxon>
        <taxon>Metazoa</taxon>
        <taxon>Ecdysozoa</taxon>
        <taxon>Arthropoda</taxon>
        <taxon>Chelicerata</taxon>
        <taxon>Arachnida</taxon>
        <taxon>Acari</taxon>
        <taxon>Parasitiformes</taxon>
        <taxon>Ixodida</taxon>
        <taxon>Ixodoidea</taxon>
        <taxon>Ixodidae</taxon>
        <taxon>Rhipicephalinae</taxon>
        <taxon>Dermacentor</taxon>
    </lineage>
</organism>
<evidence type="ECO:0000313" key="1">
    <source>
        <dbReference type="EMBL" id="KAH7971072.1"/>
    </source>
</evidence>
<proteinExistence type="predicted"/>
<dbReference type="Proteomes" id="UP000821865">
    <property type="component" value="Chromosome 11"/>
</dbReference>
<comment type="caution">
    <text evidence="1">The sequence shown here is derived from an EMBL/GenBank/DDBJ whole genome shotgun (WGS) entry which is preliminary data.</text>
</comment>
<evidence type="ECO:0000313" key="2">
    <source>
        <dbReference type="Proteomes" id="UP000821865"/>
    </source>
</evidence>
<reference evidence="1" key="1">
    <citation type="submission" date="2020-05" db="EMBL/GenBank/DDBJ databases">
        <title>Large-scale comparative analyses of tick genomes elucidate their genetic diversity and vector capacities.</title>
        <authorList>
            <person name="Jia N."/>
            <person name="Wang J."/>
            <person name="Shi W."/>
            <person name="Du L."/>
            <person name="Sun Y."/>
            <person name="Zhan W."/>
            <person name="Jiang J."/>
            <person name="Wang Q."/>
            <person name="Zhang B."/>
            <person name="Ji P."/>
            <person name="Sakyi L.B."/>
            <person name="Cui X."/>
            <person name="Yuan T."/>
            <person name="Jiang B."/>
            <person name="Yang W."/>
            <person name="Lam T.T.-Y."/>
            <person name="Chang Q."/>
            <person name="Ding S."/>
            <person name="Wang X."/>
            <person name="Zhu J."/>
            <person name="Ruan X."/>
            <person name="Zhao L."/>
            <person name="Wei J."/>
            <person name="Que T."/>
            <person name="Du C."/>
            <person name="Cheng J."/>
            <person name="Dai P."/>
            <person name="Han X."/>
            <person name="Huang E."/>
            <person name="Gao Y."/>
            <person name="Liu J."/>
            <person name="Shao H."/>
            <person name="Ye R."/>
            <person name="Li L."/>
            <person name="Wei W."/>
            <person name="Wang X."/>
            <person name="Wang C."/>
            <person name="Yang T."/>
            <person name="Huo Q."/>
            <person name="Li W."/>
            <person name="Guo W."/>
            <person name="Chen H."/>
            <person name="Zhou L."/>
            <person name="Ni X."/>
            <person name="Tian J."/>
            <person name="Zhou Y."/>
            <person name="Sheng Y."/>
            <person name="Liu T."/>
            <person name="Pan Y."/>
            <person name="Xia L."/>
            <person name="Li J."/>
            <person name="Zhao F."/>
            <person name="Cao W."/>
        </authorList>
    </citation>
    <scope>NUCLEOTIDE SEQUENCE</scope>
    <source>
        <strain evidence="1">Dsil-2018</strain>
    </source>
</reference>
<name>A0ACB8DKX1_DERSI</name>
<sequence>MNNTGSMGQMEEALQRAADTVERIGFACGFRCSSTKSELLVFRKRGNQILLYIQLHQSPVKEVDTIRVLGAYISNQGKNSAAIQNLRTPCTNISRMMSRIANRHHGIKEADILRLVHAFVISRVTYSFPYTCAFSKRTNSNWTVYSAFHIGKPSLYHHGS</sequence>
<accession>A0ACB8DKX1</accession>
<dbReference type="EMBL" id="CM023480">
    <property type="protein sequence ID" value="KAH7971072.1"/>
    <property type="molecule type" value="Genomic_DNA"/>
</dbReference>
<protein>
    <submittedName>
        <fullName evidence="1">Uncharacterized protein</fullName>
    </submittedName>
</protein>
<keyword evidence="2" id="KW-1185">Reference proteome</keyword>
<gene>
    <name evidence="1" type="ORF">HPB49_018611</name>
</gene>